<evidence type="ECO:0000313" key="2">
    <source>
        <dbReference type="Proteomes" id="UP000078224"/>
    </source>
</evidence>
<protein>
    <submittedName>
        <fullName evidence="1">Phage minor tail protein</fullName>
    </submittedName>
</protein>
<proteinExistence type="predicted"/>
<dbReference type="InterPro" id="IPR010265">
    <property type="entry name" value="Phage_lambda_TipM"/>
</dbReference>
<gene>
    <name evidence="1" type="ORF">M998_0659</name>
</gene>
<accession>A0A1B7K1F6</accession>
<dbReference type="Proteomes" id="UP000078224">
    <property type="component" value="Unassembled WGS sequence"/>
</dbReference>
<keyword evidence="2" id="KW-1185">Reference proteome</keyword>
<comment type="caution">
    <text evidence="1">The sequence shown here is derived from an EMBL/GenBank/DDBJ whole genome shotgun (WGS) entry which is preliminary data.</text>
</comment>
<name>A0A1B7K1F6_9GAMM</name>
<sequence length="111" mass="12567">MVETFTWCPRVNAQADTVFRIKKAQFGDGYVQVAGDGLNNRSDSWQLEFVGKEAMIEQIVAFFDRHAGHKAFIWKPPLRPKGLFRCEQYKPVTLGGGNYSLTTSFIEAFST</sequence>
<dbReference type="EMBL" id="LXEW01000013">
    <property type="protein sequence ID" value="OAT53978.1"/>
    <property type="molecule type" value="Genomic_DNA"/>
</dbReference>
<reference evidence="1 2" key="1">
    <citation type="submission" date="2016-04" db="EMBL/GenBank/DDBJ databases">
        <title>ATOL: Assembling a taxonomically balanced genome-scale reconstruction of the evolutionary history of the Enterobacteriaceae.</title>
        <authorList>
            <person name="Plunkett G.III."/>
            <person name="Neeno-Eckwall E.C."/>
            <person name="Glasner J.D."/>
            <person name="Perna N.T."/>
        </authorList>
    </citation>
    <scope>NUCLEOTIDE SEQUENCE [LARGE SCALE GENOMIC DNA]</scope>
    <source>
        <strain evidence="1 2">ATCC 35613</strain>
    </source>
</reference>
<evidence type="ECO:0000313" key="1">
    <source>
        <dbReference type="EMBL" id="OAT53978.1"/>
    </source>
</evidence>
<dbReference type="Pfam" id="PF05939">
    <property type="entry name" value="Phage_min_tail"/>
    <property type="match status" value="1"/>
</dbReference>
<dbReference type="PATRIC" id="fig|1354272.4.peg.675"/>
<dbReference type="AlphaFoldDB" id="A0A1B7K1F6"/>
<organism evidence="1 2">
    <name type="scientific">Providencia heimbachae ATCC 35613</name>
    <dbReference type="NCBI Taxonomy" id="1354272"/>
    <lineage>
        <taxon>Bacteria</taxon>
        <taxon>Pseudomonadati</taxon>
        <taxon>Pseudomonadota</taxon>
        <taxon>Gammaproteobacteria</taxon>
        <taxon>Enterobacterales</taxon>
        <taxon>Morganellaceae</taxon>
        <taxon>Providencia</taxon>
    </lineage>
</organism>